<keyword evidence="3" id="KW-1185">Reference proteome</keyword>
<evidence type="ECO:0000256" key="1">
    <source>
        <dbReference type="SAM" id="SignalP"/>
    </source>
</evidence>
<proteinExistence type="predicted"/>
<name>A0ABS9RLN6_9FLAO</name>
<accession>A0ABS9RLN6</accession>
<keyword evidence="1" id="KW-0732">Signal</keyword>
<evidence type="ECO:0000313" key="3">
    <source>
        <dbReference type="Proteomes" id="UP001156141"/>
    </source>
</evidence>
<comment type="caution">
    <text evidence="2">The sequence shown here is derived from an EMBL/GenBank/DDBJ whole genome shotgun (WGS) entry which is preliminary data.</text>
</comment>
<sequence length="554" mass="63511">MKSRFTFFLSIMLFMSYSSEAQLLKKLKEKAQQAVERTVLKKTDEVVTETTEITIDGITGSNKTDSDSQKTTSNNEAFAIHTEDKKKFFKEDVIIKMHENGNLNQTQYFDANTIAVRLDNPKQSQPGFIDSEGFIYTNNNGEYTKSSIIALQSQGMMVPTMILDAYKLPPEPFLAQLQKQQDLGMTANPFNGIVEFAFIYKPENFRYSDFKESKQSFNGKNYTKFTFLNEPGYDGSYVLFDDQDRLVEIYNKISTVNQSTNPVNIASRSPGESLLNYNYSAVEVNLPEAREVKMSGQGLMEGVMGNIVRGESFEKNEIDEDDYNTNNSKGMVKSNQQTLNNHKVTVKDLPDSYDFDWKYETNMIIESNKKEEINMVFLIKQGVNYQASQITDNKSKDMGKSTMIFDSNLKTMIMLTEVQENTILQLFPIPDTKKESNKPTYKMTALPNKTVMGFNCMGSKMEDDRYIITVYHTRETPVKLSNFLSFNTKQHSNLYEIDPRILKQFSDGFITEMQLVDKKKSKNNTTIIGKSLKREKTEIKKSDYQVIDMFTGKN</sequence>
<organism evidence="2 3">
    <name type="scientific">Aestuariibaculum lutulentum</name>
    <dbReference type="NCBI Taxonomy" id="2920935"/>
    <lineage>
        <taxon>Bacteria</taxon>
        <taxon>Pseudomonadati</taxon>
        <taxon>Bacteroidota</taxon>
        <taxon>Flavobacteriia</taxon>
        <taxon>Flavobacteriales</taxon>
        <taxon>Flavobacteriaceae</taxon>
    </lineage>
</organism>
<feature type="chain" id="PRO_5046899635" description="DUF4412 domain-containing protein" evidence="1">
    <location>
        <begin position="22"/>
        <end position="554"/>
    </location>
</feature>
<protein>
    <recommendedName>
        <fullName evidence="4">DUF4412 domain-containing protein</fullName>
    </recommendedName>
</protein>
<evidence type="ECO:0008006" key="4">
    <source>
        <dbReference type="Google" id="ProtNLM"/>
    </source>
</evidence>
<dbReference type="Proteomes" id="UP001156141">
    <property type="component" value="Unassembled WGS sequence"/>
</dbReference>
<dbReference type="RefSeq" id="WP_240573452.1">
    <property type="nucleotide sequence ID" value="NZ_JAKVQD010000003.1"/>
</dbReference>
<gene>
    <name evidence="2" type="ORF">MKW35_10420</name>
</gene>
<reference evidence="2" key="1">
    <citation type="submission" date="2022-02" db="EMBL/GenBank/DDBJ databases">
        <title>Aestuariibaculum sp., a marine bacterium isolated from sediment in Guangxi.</title>
        <authorList>
            <person name="Ying J."/>
        </authorList>
    </citation>
    <scope>NUCLEOTIDE SEQUENCE</scope>
    <source>
        <strain evidence="2">L182</strain>
    </source>
</reference>
<evidence type="ECO:0000313" key="2">
    <source>
        <dbReference type="EMBL" id="MCH4553039.1"/>
    </source>
</evidence>
<feature type="signal peptide" evidence="1">
    <location>
        <begin position="1"/>
        <end position="21"/>
    </location>
</feature>
<dbReference type="EMBL" id="JAKVQD010000003">
    <property type="protein sequence ID" value="MCH4553039.1"/>
    <property type="molecule type" value="Genomic_DNA"/>
</dbReference>